<evidence type="ECO:0000313" key="4">
    <source>
        <dbReference type="EMBL" id="PDH41914.1"/>
    </source>
</evidence>
<dbReference type="GO" id="GO:0009103">
    <property type="term" value="P:lipopolysaccharide biosynthetic process"/>
    <property type="evidence" value="ECO:0007669"/>
    <property type="project" value="UniProtKB-KW"/>
</dbReference>
<gene>
    <name evidence="4" type="ORF">CNE99_00855</name>
</gene>
<keyword evidence="3" id="KW-0448">Lipopolysaccharide biosynthesis</keyword>
<comment type="caution">
    <text evidence="4">The sequence shown here is derived from an EMBL/GenBank/DDBJ whole genome shotgun (WGS) entry which is preliminary data.</text>
</comment>
<dbReference type="GO" id="GO:0008690">
    <property type="term" value="F:3-deoxy-manno-octulosonate cytidylyltransferase activity"/>
    <property type="evidence" value="ECO:0007669"/>
    <property type="project" value="InterPro"/>
</dbReference>
<keyword evidence="1 4" id="KW-0808">Transferase</keyword>
<dbReference type="InterPro" id="IPR004528">
    <property type="entry name" value="KdsB"/>
</dbReference>
<reference evidence="4 5" key="1">
    <citation type="submission" date="2017-08" db="EMBL/GenBank/DDBJ databases">
        <title>Fine stratification of microbial communities through a metagenomic profile of the photic zone.</title>
        <authorList>
            <person name="Haro-Moreno J.M."/>
            <person name="Lopez-Perez M."/>
            <person name="De La Torre J."/>
            <person name="Picazo A."/>
            <person name="Camacho A."/>
            <person name="Rodriguez-Valera F."/>
        </authorList>
    </citation>
    <scope>NUCLEOTIDE SEQUENCE [LARGE SCALE GENOMIC DNA]</scope>
    <source>
        <strain evidence="4">MED-G24</strain>
    </source>
</reference>
<keyword evidence="2 4" id="KW-0548">Nucleotidyltransferase</keyword>
<dbReference type="NCBIfam" id="NF003952">
    <property type="entry name" value="PRK05450.1-5"/>
    <property type="match status" value="1"/>
</dbReference>
<dbReference type="Proteomes" id="UP000219327">
    <property type="component" value="Unassembled WGS sequence"/>
</dbReference>
<dbReference type="SUPFAM" id="SSF53448">
    <property type="entry name" value="Nucleotide-diphospho-sugar transferases"/>
    <property type="match status" value="1"/>
</dbReference>
<evidence type="ECO:0000256" key="2">
    <source>
        <dbReference type="ARBA" id="ARBA00022695"/>
    </source>
</evidence>
<dbReference type="EMBL" id="NTKD01000002">
    <property type="protein sequence ID" value="PDH41914.1"/>
    <property type="molecule type" value="Genomic_DNA"/>
</dbReference>
<dbReference type="CDD" id="cd02517">
    <property type="entry name" value="CMP-KDO-Synthetase"/>
    <property type="match status" value="1"/>
</dbReference>
<dbReference type="Pfam" id="PF02348">
    <property type="entry name" value="CTP_transf_3"/>
    <property type="match status" value="1"/>
</dbReference>
<proteinExistence type="predicted"/>
<dbReference type="AlphaFoldDB" id="A0A2A5X0I7"/>
<organism evidence="4 5">
    <name type="scientific">OM182 bacterium MED-G24</name>
    <dbReference type="NCBI Taxonomy" id="1986255"/>
    <lineage>
        <taxon>Bacteria</taxon>
        <taxon>Pseudomonadati</taxon>
        <taxon>Pseudomonadota</taxon>
        <taxon>Gammaproteobacteria</taxon>
        <taxon>OMG group</taxon>
        <taxon>OM182 clade</taxon>
    </lineage>
</organism>
<dbReference type="PANTHER" id="PTHR42866:SF2">
    <property type="entry name" value="3-DEOXY-MANNO-OCTULOSONATE CYTIDYLYLTRANSFERASE, MITOCHONDRIAL"/>
    <property type="match status" value="1"/>
</dbReference>
<dbReference type="PANTHER" id="PTHR42866">
    <property type="entry name" value="3-DEOXY-MANNO-OCTULOSONATE CYTIDYLYLTRANSFERASE"/>
    <property type="match status" value="1"/>
</dbReference>
<accession>A0A2A5X0I7</accession>
<dbReference type="InterPro" id="IPR003329">
    <property type="entry name" value="Cytidylyl_trans"/>
</dbReference>
<evidence type="ECO:0000313" key="5">
    <source>
        <dbReference type="Proteomes" id="UP000219327"/>
    </source>
</evidence>
<dbReference type="GO" id="GO:0005829">
    <property type="term" value="C:cytosol"/>
    <property type="evidence" value="ECO:0007669"/>
    <property type="project" value="TreeGrafter"/>
</dbReference>
<evidence type="ECO:0000256" key="3">
    <source>
        <dbReference type="ARBA" id="ARBA00022985"/>
    </source>
</evidence>
<evidence type="ECO:0000256" key="1">
    <source>
        <dbReference type="ARBA" id="ARBA00022679"/>
    </source>
</evidence>
<dbReference type="InterPro" id="IPR029044">
    <property type="entry name" value="Nucleotide-diphossugar_trans"/>
</dbReference>
<dbReference type="Gene3D" id="3.90.550.10">
    <property type="entry name" value="Spore Coat Polysaccharide Biosynthesis Protein SpsA, Chain A"/>
    <property type="match status" value="1"/>
</dbReference>
<sequence length="273" mass="30317">MTTETLIVVPARWGSTRLPGKPLVEIAGQSMLSRVVDIARSAAEEVMFTRPSHRVDVLVATDDERISEHCHERSVDVVMTPEHCPTGTDRAREALRAKDDAADYVVNLQGDAPLTPADFVSGLILGLEDSVADVATPVVRLRWHELDLMREQKKVTPFSGTTVVVSNNGEALWFSKQILPAVRNEKQLRADVGDDGLSPVMRHVGLYGFRRDALEGFVSLKPAHYEQLEGLEQLRLIENGYRIHCVEVDYRGRPAMSGVDSPDDVKRAERLLS</sequence>
<name>A0A2A5X0I7_9GAMM</name>
<protein>
    <submittedName>
        <fullName evidence="4">3-deoxy-manno-octulosonate cytidylyltransferase</fullName>
    </submittedName>
</protein>